<dbReference type="Gene3D" id="3.40.50.1820">
    <property type="entry name" value="alpha/beta hydrolase"/>
    <property type="match status" value="1"/>
</dbReference>
<protein>
    <recommendedName>
        <fullName evidence="5">Lipase domain-containing protein</fullName>
    </recommendedName>
</protein>
<comment type="subcellular location">
    <subcellularLocation>
        <location evidence="1">Secreted</location>
    </subcellularLocation>
</comment>
<comment type="similarity">
    <text evidence="2 4">Belongs to the AB hydrolase superfamily. Lipase family.</text>
</comment>
<dbReference type="PANTHER" id="PTHR11610:SF174">
    <property type="entry name" value="MIP30168P"/>
    <property type="match status" value="1"/>
</dbReference>
<dbReference type="Pfam" id="PF00151">
    <property type="entry name" value="Lipase"/>
    <property type="match status" value="1"/>
</dbReference>
<gene>
    <name evidence="6" type="ORF">NQ318_010538</name>
</gene>
<evidence type="ECO:0000256" key="1">
    <source>
        <dbReference type="ARBA" id="ARBA00004613"/>
    </source>
</evidence>
<dbReference type="EMBL" id="JAPWTK010000108">
    <property type="protein sequence ID" value="KAJ8949904.1"/>
    <property type="molecule type" value="Genomic_DNA"/>
</dbReference>
<evidence type="ECO:0000256" key="2">
    <source>
        <dbReference type="ARBA" id="ARBA00010701"/>
    </source>
</evidence>
<dbReference type="GO" id="GO:0005615">
    <property type="term" value="C:extracellular space"/>
    <property type="evidence" value="ECO:0007669"/>
    <property type="project" value="TreeGrafter"/>
</dbReference>
<name>A0AAV8YH77_9CUCU</name>
<dbReference type="AlphaFoldDB" id="A0AAV8YH77"/>
<keyword evidence="7" id="KW-1185">Reference proteome</keyword>
<sequence>MMNTRNFHKRSQCEQEFWGRFVLKVQGNGVNYLQLFQQNLPVIPEIVFLYPNVEHHLLPDNFHYCRKHENYTIVCTRGLLGFKTGTSDIQMMNNIALGLDPTIVFYMGQNASRDLDPTDAHFVDILHTGAGILGQWGPNGHADFYINGGSSQPGCARDTIFKTLACDHTKVTPYFIESIVTRKGFWAYPCPTLLSFIIGWCSPTESEYVLMGEHITHQARGTYYVRTNPNPPFAQGPPEHLKRKALQILKRRLTQ</sequence>
<comment type="caution">
    <text evidence="6">The sequence shown here is derived from an EMBL/GenBank/DDBJ whole genome shotgun (WGS) entry which is preliminary data.</text>
</comment>
<reference evidence="6" key="1">
    <citation type="journal article" date="2023" name="Insect Mol. Biol.">
        <title>Genome sequencing provides insights into the evolution of gene families encoding plant cell wall-degrading enzymes in longhorned beetles.</title>
        <authorList>
            <person name="Shin N.R."/>
            <person name="Okamura Y."/>
            <person name="Kirsch R."/>
            <person name="Pauchet Y."/>
        </authorList>
    </citation>
    <scope>NUCLEOTIDE SEQUENCE</scope>
    <source>
        <strain evidence="6">AMC_N1</strain>
    </source>
</reference>
<dbReference type="InterPro" id="IPR000734">
    <property type="entry name" value="TAG_lipase"/>
</dbReference>
<keyword evidence="3" id="KW-0964">Secreted</keyword>
<evidence type="ECO:0000256" key="4">
    <source>
        <dbReference type="RuleBase" id="RU004262"/>
    </source>
</evidence>
<evidence type="ECO:0000256" key="3">
    <source>
        <dbReference type="ARBA" id="ARBA00022525"/>
    </source>
</evidence>
<dbReference type="Proteomes" id="UP001162162">
    <property type="component" value="Unassembled WGS sequence"/>
</dbReference>
<proteinExistence type="inferred from homology"/>
<accession>A0AAV8YH77</accession>
<evidence type="ECO:0000313" key="6">
    <source>
        <dbReference type="EMBL" id="KAJ8949904.1"/>
    </source>
</evidence>
<dbReference type="GO" id="GO:0016042">
    <property type="term" value="P:lipid catabolic process"/>
    <property type="evidence" value="ECO:0007669"/>
    <property type="project" value="TreeGrafter"/>
</dbReference>
<dbReference type="InterPro" id="IPR029058">
    <property type="entry name" value="AB_hydrolase_fold"/>
</dbReference>
<dbReference type="GO" id="GO:0016298">
    <property type="term" value="F:lipase activity"/>
    <property type="evidence" value="ECO:0007669"/>
    <property type="project" value="InterPro"/>
</dbReference>
<evidence type="ECO:0000313" key="7">
    <source>
        <dbReference type="Proteomes" id="UP001162162"/>
    </source>
</evidence>
<dbReference type="InterPro" id="IPR013818">
    <property type="entry name" value="Lipase"/>
</dbReference>
<evidence type="ECO:0000259" key="5">
    <source>
        <dbReference type="Pfam" id="PF00151"/>
    </source>
</evidence>
<dbReference type="GO" id="GO:0017171">
    <property type="term" value="F:serine hydrolase activity"/>
    <property type="evidence" value="ECO:0007669"/>
    <property type="project" value="TreeGrafter"/>
</dbReference>
<dbReference type="PANTHER" id="PTHR11610">
    <property type="entry name" value="LIPASE"/>
    <property type="match status" value="1"/>
</dbReference>
<organism evidence="6 7">
    <name type="scientific">Aromia moschata</name>
    <dbReference type="NCBI Taxonomy" id="1265417"/>
    <lineage>
        <taxon>Eukaryota</taxon>
        <taxon>Metazoa</taxon>
        <taxon>Ecdysozoa</taxon>
        <taxon>Arthropoda</taxon>
        <taxon>Hexapoda</taxon>
        <taxon>Insecta</taxon>
        <taxon>Pterygota</taxon>
        <taxon>Neoptera</taxon>
        <taxon>Endopterygota</taxon>
        <taxon>Coleoptera</taxon>
        <taxon>Polyphaga</taxon>
        <taxon>Cucujiformia</taxon>
        <taxon>Chrysomeloidea</taxon>
        <taxon>Cerambycidae</taxon>
        <taxon>Cerambycinae</taxon>
        <taxon>Callichromatini</taxon>
        <taxon>Aromia</taxon>
    </lineage>
</organism>
<dbReference type="SUPFAM" id="SSF53474">
    <property type="entry name" value="alpha/beta-Hydrolases"/>
    <property type="match status" value="1"/>
</dbReference>
<feature type="domain" description="Lipase" evidence="5">
    <location>
        <begin position="98"/>
        <end position="233"/>
    </location>
</feature>